<dbReference type="RefSeq" id="XP_052156967.1">
    <property type="nucleotide sequence ID" value="XM_052301007.1"/>
</dbReference>
<dbReference type="NCBIfam" id="TIGR01614">
    <property type="entry name" value="PME_inhib"/>
    <property type="match status" value="1"/>
</dbReference>
<evidence type="ECO:0000256" key="2">
    <source>
        <dbReference type="SAM" id="SignalP"/>
    </source>
</evidence>
<evidence type="ECO:0000256" key="1">
    <source>
        <dbReference type="ARBA" id="ARBA00022729"/>
    </source>
</evidence>
<dbReference type="KEGG" id="ogl:127774724"/>
<dbReference type="AlphaFoldDB" id="I1PUU6"/>
<dbReference type="Gramene" id="ORGLA05G0114400.1">
    <property type="protein sequence ID" value="ORGLA05G0114400.1"/>
    <property type="gene ID" value="ORGLA05G0114400"/>
</dbReference>
<evidence type="ECO:0000313" key="4">
    <source>
        <dbReference type="EnsemblPlants" id="ORGLA05G0114400.1"/>
    </source>
</evidence>
<sequence>MAASSPVLVVVAACLAAALVCLAANVAPASCARATAALPHASIAETCSFVDDHKLCEESLSSLPLTARAAADARVLARAAVLLARQNATATAAYLFHLHAATAAADPDGTPYDDDAGHRCVGDCTVRYDRAVAYLVDAAAALDAGEFDEAELLVGAGRTEAELCQKGCEHARLPALLAAPNGAVERLCNVAMDITRLLHQQH</sequence>
<accession>I1PUU6</accession>
<dbReference type="InterPro" id="IPR035513">
    <property type="entry name" value="Invertase/methylesterase_inhib"/>
</dbReference>
<protein>
    <recommendedName>
        <fullName evidence="3">Pectinesterase inhibitor domain-containing protein</fullName>
    </recommendedName>
</protein>
<reference evidence="4 5" key="2">
    <citation type="submission" date="2018-04" db="EMBL/GenBank/DDBJ databases">
        <title>OglaRS2 (Oryza glaberrima Reference Sequence Version 2).</title>
        <authorList>
            <person name="Zhang J."/>
            <person name="Kudrna D."/>
            <person name="Lee S."/>
            <person name="Talag J."/>
            <person name="Rajasekar S."/>
            <person name="Wing R.A."/>
        </authorList>
    </citation>
    <scope>NUCLEOTIDE SEQUENCE [LARGE SCALE GENOMIC DNA]</scope>
    <source>
        <strain evidence="4 5">cv. IRGC 96717</strain>
    </source>
</reference>
<keyword evidence="1 2" id="KW-0732">Signal</keyword>
<organism evidence="4 5">
    <name type="scientific">Oryza glaberrima</name>
    <name type="common">African rice</name>
    <dbReference type="NCBI Taxonomy" id="4538"/>
    <lineage>
        <taxon>Eukaryota</taxon>
        <taxon>Viridiplantae</taxon>
        <taxon>Streptophyta</taxon>
        <taxon>Embryophyta</taxon>
        <taxon>Tracheophyta</taxon>
        <taxon>Spermatophyta</taxon>
        <taxon>Magnoliopsida</taxon>
        <taxon>Liliopsida</taxon>
        <taxon>Poales</taxon>
        <taxon>Poaceae</taxon>
        <taxon>BOP clade</taxon>
        <taxon>Oryzoideae</taxon>
        <taxon>Oryzeae</taxon>
        <taxon>Oryzinae</taxon>
        <taxon>Oryza</taxon>
    </lineage>
</organism>
<dbReference type="InterPro" id="IPR006501">
    <property type="entry name" value="Pectinesterase_inhib_dom"/>
</dbReference>
<proteinExistence type="predicted"/>
<dbReference type="GeneID" id="127774724"/>
<dbReference type="OMA" id="CQKGCEH"/>
<dbReference type="PANTHER" id="PTHR31080:SF296">
    <property type="entry name" value="OS05G0360900 PROTEIN"/>
    <property type="match status" value="1"/>
</dbReference>
<reference evidence="4" key="1">
    <citation type="submission" date="2015-06" db="UniProtKB">
        <authorList>
            <consortium name="EnsemblPlants"/>
        </authorList>
    </citation>
    <scope>IDENTIFICATION</scope>
</reference>
<dbReference type="STRING" id="4538.I1PUU6"/>
<dbReference type="PANTHER" id="PTHR31080">
    <property type="entry name" value="PECTINESTERASE INHIBITOR-LIKE"/>
    <property type="match status" value="1"/>
</dbReference>
<dbReference type="GO" id="GO:0004857">
    <property type="term" value="F:enzyme inhibitor activity"/>
    <property type="evidence" value="ECO:0007669"/>
    <property type="project" value="InterPro"/>
</dbReference>
<dbReference type="SMART" id="SM00856">
    <property type="entry name" value="PMEI"/>
    <property type="match status" value="1"/>
</dbReference>
<feature type="chain" id="PRO_5003649362" description="Pectinesterase inhibitor domain-containing protein" evidence="2">
    <location>
        <begin position="24"/>
        <end position="202"/>
    </location>
</feature>
<name>I1PUU6_ORYGL</name>
<feature type="signal peptide" evidence="2">
    <location>
        <begin position="1"/>
        <end position="23"/>
    </location>
</feature>
<feature type="domain" description="Pectinesterase inhibitor" evidence="3">
    <location>
        <begin position="38"/>
        <end position="194"/>
    </location>
</feature>
<keyword evidence="5" id="KW-1185">Reference proteome</keyword>
<dbReference type="HOGENOM" id="CLU_121166_0_0_1"/>
<evidence type="ECO:0000259" key="3">
    <source>
        <dbReference type="SMART" id="SM00856"/>
    </source>
</evidence>
<dbReference type="InterPro" id="IPR051955">
    <property type="entry name" value="PME_Inhibitor"/>
</dbReference>
<dbReference type="EnsemblPlants" id="ORGLA05G0114400.1">
    <property type="protein sequence ID" value="ORGLA05G0114400.1"/>
    <property type="gene ID" value="ORGLA05G0114400"/>
</dbReference>
<gene>
    <name evidence="4" type="primary">LOC127774724</name>
</gene>
<dbReference type="SUPFAM" id="SSF101148">
    <property type="entry name" value="Plant invertase/pectin methylesterase inhibitor"/>
    <property type="match status" value="1"/>
</dbReference>
<dbReference type="Pfam" id="PF04043">
    <property type="entry name" value="PMEI"/>
    <property type="match status" value="1"/>
</dbReference>
<dbReference type="Proteomes" id="UP000007306">
    <property type="component" value="Chromosome 5"/>
</dbReference>
<evidence type="ECO:0000313" key="5">
    <source>
        <dbReference type="Proteomes" id="UP000007306"/>
    </source>
</evidence>
<dbReference type="Gene3D" id="1.20.140.40">
    <property type="entry name" value="Invertase/pectin methylesterase inhibitor family protein"/>
    <property type="match status" value="1"/>
</dbReference>